<dbReference type="GO" id="GO:0005634">
    <property type="term" value="C:nucleus"/>
    <property type="evidence" value="ECO:0007669"/>
    <property type="project" value="TreeGrafter"/>
</dbReference>
<dbReference type="GO" id="GO:0004842">
    <property type="term" value="F:ubiquitin-protein transferase activity"/>
    <property type="evidence" value="ECO:0007669"/>
    <property type="project" value="TreeGrafter"/>
</dbReference>
<evidence type="ECO:0000259" key="1">
    <source>
        <dbReference type="Pfam" id="PF07002"/>
    </source>
</evidence>
<evidence type="ECO:0000313" key="3">
    <source>
        <dbReference type="Proteomes" id="UP000886595"/>
    </source>
</evidence>
<proteinExistence type="predicted"/>
<dbReference type="GO" id="GO:0016567">
    <property type="term" value="P:protein ubiquitination"/>
    <property type="evidence" value="ECO:0007669"/>
    <property type="project" value="TreeGrafter"/>
</dbReference>
<reference evidence="2 3" key="1">
    <citation type="submission" date="2020-02" db="EMBL/GenBank/DDBJ databases">
        <authorList>
            <person name="Ma Q."/>
            <person name="Huang Y."/>
            <person name="Song X."/>
            <person name="Pei D."/>
        </authorList>
    </citation>
    <scope>NUCLEOTIDE SEQUENCE [LARGE SCALE GENOMIC DNA]</scope>
    <source>
        <strain evidence="2">Sxm20200214</strain>
        <tissue evidence="2">Leaf</tissue>
    </source>
</reference>
<accession>A0A8X7V3N3</accession>
<keyword evidence="3" id="KW-1185">Reference proteome</keyword>
<dbReference type="EMBL" id="JAAMPC010000008">
    <property type="protein sequence ID" value="KAG2300902.1"/>
    <property type="molecule type" value="Genomic_DNA"/>
</dbReference>
<dbReference type="PANTHER" id="PTHR45751:SF30">
    <property type="entry name" value="E3 UBIQUITIN-PROTEIN LIGASE RGLG5"/>
    <property type="match status" value="1"/>
</dbReference>
<sequence>MMLLLAHAVVGEKPKLHIYHSSDSLALSDFLFPWQVTSALSHAGLESSNLIVGINVTKSNERTGLTSFSPIIERAMTIVEESGGQYHVFLIIADEQITKAVLELELEFGYKQSQTYITILNAWSMLDQPSDLKINEEMILETNRDFKRKLEESVVALNQSLWGLGSFFFSRTSS</sequence>
<dbReference type="AlphaFoldDB" id="A0A8X7V3N3"/>
<comment type="caution">
    <text evidence="2">The sequence shown here is derived from an EMBL/GenBank/DDBJ whole genome shotgun (WGS) entry which is preliminary data.</text>
</comment>
<gene>
    <name evidence="2" type="ORF">Bca52824_037374</name>
</gene>
<dbReference type="InterPro" id="IPR010734">
    <property type="entry name" value="Copine_C"/>
</dbReference>
<feature type="domain" description="Copine C-terminal" evidence="1">
    <location>
        <begin position="62"/>
        <end position="122"/>
    </location>
</feature>
<dbReference type="PANTHER" id="PTHR45751">
    <property type="entry name" value="COPINE FAMILY PROTEIN 1"/>
    <property type="match status" value="1"/>
</dbReference>
<dbReference type="OrthoDB" id="5855668at2759"/>
<name>A0A8X7V3N3_BRACI</name>
<evidence type="ECO:0000313" key="2">
    <source>
        <dbReference type="EMBL" id="KAG2300902.1"/>
    </source>
</evidence>
<dbReference type="Proteomes" id="UP000886595">
    <property type="component" value="Unassembled WGS sequence"/>
</dbReference>
<organism evidence="2 3">
    <name type="scientific">Brassica carinata</name>
    <name type="common">Ethiopian mustard</name>
    <name type="synonym">Abyssinian cabbage</name>
    <dbReference type="NCBI Taxonomy" id="52824"/>
    <lineage>
        <taxon>Eukaryota</taxon>
        <taxon>Viridiplantae</taxon>
        <taxon>Streptophyta</taxon>
        <taxon>Embryophyta</taxon>
        <taxon>Tracheophyta</taxon>
        <taxon>Spermatophyta</taxon>
        <taxon>Magnoliopsida</taxon>
        <taxon>eudicotyledons</taxon>
        <taxon>Gunneridae</taxon>
        <taxon>Pentapetalae</taxon>
        <taxon>rosids</taxon>
        <taxon>malvids</taxon>
        <taxon>Brassicales</taxon>
        <taxon>Brassicaceae</taxon>
        <taxon>Brassiceae</taxon>
        <taxon>Brassica</taxon>
    </lineage>
</organism>
<dbReference type="InterPro" id="IPR052079">
    <property type="entry name" value="E3_ligase/Copine_domain"/>
</dbReference>
<dbReference type="Pfam" id="PF07002">
    <property type="entry name" value="Copine"/>
    <property type="match status" value="1"/>
</dbReference>
<protein>
    <recommendedName>
        <fullName evidence="1">Copine C-terminal domain-containing protein</fullName>
    </recommendedName>
</protein>